<gene>
    <name evidence="2" type="ORF">H5V45_17195</name>
</gene>
<evidence type="ECO:0000313" key="3">
    <source>
        <dbReference type="Proteomes" id="UP000523955"/>
    </source>
</evidence>
<comment type="caution">
    <text evidence="2">The sequence shown here is derived from an EMBL/GenBank/DDBJ whole genome shotgun (WGS) entry which is preliminary data.</text>
</comment>
<evidence type="ECO:0000313" key="2">
    <source>
        <dbReference type="EMBL" id="MBB6629066.1"/>
    </source>
</evidence>
<dbReference type="PANTHER" id="PTHR33608">
    <property type="entry name" value="BLL2464 PROTEIN"/>
    <property type="match status" value="1"/>
</dbReference>
<organism evidence="2 3">
    <name type="scientific">Nocardioides luti</name>
    <dbReference type="NCBI Taxonomy" id="2761101"/>
    <lineage>
        <taxon>Bacteria</taxon>
        <taxon>Bacillati</taxon>
        <taxon>Actinomycetota</taxon>
        <taxon>Actinomycetes</taxon>
        <taxon>Propionibacteriales</taxon>
        <taxon>Nocardioidaceae</taxon>
        <taxon>Nocardioides</taxon>
    </lineage>
</organism>
<reference evidence="2 3" key="1">
    <citation type="submission" date="2020-08" db="EMBL/GenBank/DDBJ databases">
        <authorList>
            <person name="Seo M.-J."/>
        </authorList>
    </citation>
    <scope>NUCLEOTIDE SEQUENCE [LARGE SCALE GENOMIC DNA]</scope>
    <source>
        <strain evidence="2 3">KIGAM211</strain>
    </source>
</reference>
<dbReference type="AlphaFoldDB" id="A0A7X0VBU4"/>
<sequence>MRATGWRATASHSRALVVGAVGVAFAVLGGDPVLMVLAGPFVLLGTLGLLHRPRVEPVASVRLDHTSLHEGQGTVSRLVLEDADDVEQVTRVAAHAAYVAVHPSDGNVAGLLAHGVPDLEISPRRWGRRMLGAQKVGAHTAWAGYRWGPVQLGGLEMRVLPQSSPFDSRAEAPQPLGLVGANRSSRIGGGTEFAGIRPFMAGDRLRRINWRVSLRTDSLHVQTARAEEDSGVLLVVDAGGDHGASGGVDGAASSLDLTLRAAAAIAEHHVRHGDRVALRVVGRGHEQVGYGAGRRHLRRLLGTLGGLRVGEPHEDDEALQLGVTGGTVVIVLSPMLARTIGTATAALVQRGLPVLVIDTLPAEATPVVAAGTDPRLVQLAWRMRRLEREQVLARLAALGCPVVPWRGPGTLDDVLRRLARRAQLPRVRVR</sequence>
<dbReference type="PANTHER" id="PTHR33608:SF14">
    <property type="entry name" value="POSSIBLE CONSERVED SECRETED PROTEIN"/>
    <property type="match status" value="1"/>
</dbReference>
<name>A0A7X0VBU4_9ACTN</name>
<evidence type="ECO:0000259" key="1">
    <source>
        <dbReference type="Pfam" id="PF01882"/>
    </source>
</evidence>
<accession>A0A7X0VBU4</accession>
<keyword evidence="3" id="KW-1185">Reference proteome</keyword>
<protein>
    <submittedName>
        <fullName evidence="2">DUF58 domain-containing protein</fullName>
    </submittedName>
</protein>
<proteinExistence type="predicted"/>
<dbReference type="Proteomes" id="UP000523955">
    <property type="component" value="Unassembled WGS sequence"/>
</dbReference>
<dbReference type="Pfam" id="PF01882">
    <property type="entry name" value="DUF58"/>
    <property type="match status" value="1"/>
</dbReference>
<dbReference type="InterPro" id="IPR002881">
    <property type="entry name" value="DUF58"/>
</dbReference>
<dbReference type="RefSeq" id="WP_185254059.1">
    <property type="nucleotide sequence ID" value="NZ_JACKXE010000001.1"/>
</dbReference>
<dbReference type="EMBL" id="JACKXE010000001">
    <property type="protein sequence ID" value="MBB6629066.1"/>
    <property type="molecule type" value="Genomic_DNA"/>
</dbReference>
<feature type="domain" description="DUF58" evidence="1">
    <location>
        <begin position="196"/>
        <end position="314"/>
    </location>
</feature>